<dbReference type="PANTHER" id="PTHR11638">
    <property type="entry name" value="ATP-DEPENDENT CLP PROTEASE"/>
    <property type="match status" value="1"/>
</dbReference>
<evidence type="ECO:0008006" key="11">
    <source>
        <dbReference type="Google" id="ProtNLM"/>
    </source>
</evidence>
<dbReference type="Proteomes" id="UP000034846">
    <property type="component" value="Unassembled WGS sequence"/>
</dbReference>
<dbReference type="SUPFAM" id="SSF52540">
    <property type="entry name" value="P-loop containing nucleoside triphosphate hydrolases"/>
    <property type="match status" value="2"/>
</dbReference>
<dbReference type="InterPro" id="IPR018368">
    <property type="entry name" value="ClpA/B_CS1"/>
</dbReference>
<comment type="caution">
    <text evidence="9">The sequence shown here is derived from an EMBL/GenBank/DDBJ whole genome shotgun (WGS) entry which is preliminary data.</text>
</comment>
<dbReference type="GO" id="GO:0006355">
    <property type="term" value="P:regulation of DNA-templated transcription"/>
    <property type="evidence" value="ECO:0007669"/>
    <property type="project" value="InterPro"/>
</dbReference>
<dbReference type="SMART" id="SM01086">
    <property type="entry name" value="ClpB_D2-small"/>
    <property type="match status" value="1"/>
</dbReference>
<evidence type="ECO:0000313" key="10">
    <source>
        <dbReference type="Proteomes" id="UP000034846"/>
    </source>
</evidence>
<dbReference type="InterPro" id="IPR050130">
    <property type="entry name" value="ClpA_ClpB"/>
</dbReference>
<dbReference type="AlphaFoldDB" id="A0A0G1ZQQ6"/>
<dbReference type="FunFam" id="3.40.50.300:FF:000025">
    <property type="entry name" value="ATP-dependent Clp protease subunit"/>
    <property type="match status" value="1"/>
</dbReference>
<dbReference type="GO" id="GO:0005737">
    <property type="term" value="C:cytoplasm"/>
    <property type="evidence" value="ECO:0007669"/>
    <property type="project" value="TreeGrafter"/>
</dbReference>
<dbReference type="Gene3D" id="1.10.8.60">
    <property type="match status" value="2"/>
</dbReference>
<evidence type="ECO:0000256" key="1">
    <source>
        <dbReference type="ARBA" id="ARBA00022737"/>
    </source>
</evidence>
<evidence type="ECO:0000256" key="5">
    <source>
        <dbReference type="PROSITE-ProRule" id="PRU01251"/>
    </source>
</evidence>
<dbReference type="InterPro" id="IPR027417">
    <property type="entry name" value="P-loop_NTPase"/>
</dbReference>
<evidence type="ECO:0000256" key="6">
    <source>
        <dbReference type="SAM" id="Coils"/>
    </source>
</evidence>
<name>A0A0G1ZQQ6_9BACT</name>
<sequence length="829" mass="91004">MNELIEKFTGHLKAVLTRALVFVVESGGETISPSHLLWALGTEDGSIGAEILRKAGVTPESLRALVGAPATSTSAASPAANHATPLLSEDAKLVIEKAVLAAGMHEHRYVGTEHLLYGLMELTPADVSHFLSHENVNEKVIGDNLSTVFKTTASFPDFPKNDIKSEEHTKTCEECGHVHPANSEGEQDEPKSTALEFFTDDLTAKETAEGIDPVIGRDREIERVVNILSRRTKNNPLLLGEPGVGKTAVVEGLAKRIAEGTVPEAISHCRVLRLDMSALVAGTMYRGDFESRLTQVMDEVREHPEVILFIDELHTIIGAGAASGSLDAANMLKPALARGEIRCIGATTQQEFKKHIENDPALERRFAPVFIDEPTKEQTLAILDGLKSRYEKHHNVSYTPEAIACIVSVADRHMTGRQFPDKAIDLLDEAGAAANTHKPAGKRAKQLRALETEIARVREDKALAVAEERFPDALALKEEEATIADELERLQKKTPASAKTVIDVDFILRVASRMTNVPLERLSADEHAALRDLHKRLARHVIGQDSAIDRVSAAIRRAKLGFGRAHRPLASFLFAGPSGVGKTELARAIAHEVFSDHKAFIRLDMSEFSEGFTMSKLIGAPAGYVGYRESAKLTDALRERPHAVILFDELEKAHRDVQALLLQILDEGMITDATGRQVSFRNAIVVMTTNAGKERFEHSALGFGENAKTPEASDLRPFLEEHFRTELLNRIDHLCVFRPLSNTDVEHITHKALNELIERLAKNNILATYSKTLPQTLAKSVSLKHGARDVHRVIEEHVERLIADAILEQKRKGKALAISADKTGKISVK</sequence>
<feature type="coiled-coil region" evidence="6">
    <location>
        <begin position="447"/>
        <end position="493"/>
    </location>
</feature>
<dbReference type="PROSITE" id="PS50045">
    <property type="entry name" value="SIGMA54_INTERACT_4"/>
    <property type="match status" value="1"/>
</dbReference>
<dbReference type="PANTHER" id="PTHR11638:SF111">
    <property type="entry name" value="ATP-DEPENDENT CLP PROTEASE ATP-BINDING SUBUNIT CLPA"/>
    <property type="match status" value="1"/>
</dbReference>
<dbReference type="InterPro" id="IPR004176">
    <property type="entry name" value="Clp_R_N"/>
</dbReference>
<dbReference type="GO" id="GO:0034605">
    <property type="term" value="P:cellular response to heat"/>
    <property type="evidence" value="ECO:0007669"/>
    <property type="project" value="TreeGrafter"/>
</dbReference>
<gene>
    <name evidence="9" type="ORF">UY72_C0008G0010</name>
</gene>
<protein>
    <recommendedName>
        <fullName evidence="11">ATPase AAA-2 domain protein</fullName>
    </recommendedName>
</protein>
<dbReference type="Pfam" id="PF17871">
    <property type="entry name" value="AAA_lid_9"/>
    <property type="match status" value="1"/>
</dbReference>
<feature type="domain" description="Clp R" evidence="8">
    <location>
        <begin position="5"/>
        <end position="151"/>
    </location>
</feature>
<dbReference type="Pfam" id="PF00004">
    <property type="entry name" value="AAA"/>
    <property type="match status" value="1"/>
</dbReference>
<keyword evidence="6" id="KW-0175">Coiled coil</keyword>
<evidence type="ECO:0000256" key="3">
    <source>
        <dbReference type="ARBA" id="ARBA00022840"/>
    </source>
</evidence>
<dbReference type="SUPFAM" id="SSF81923">
    <property type="entry name" value="Double Clp-N motif"/>
    <property type="match status" value="1"/>
</dbReference>
<dbReference type="InterPro" id="IPR001270">
    <property type="entry name" value="ClpA/B"/>
</dbReference>
<dbReference type="EMBL" id="LCRD01000008">
    <property type="protein sequence ID" value="KKW30577.1"/>
    <property type="molecule type" value="Genomic_DNA"/>
</dbReference>
<evidence type="ECO:0000313" key="9">
    <source>
        <dbReference type="EMBL" id="KKW30577.1"/>
    </source>
</evidence>
<evidence type="ECO:0000259" key="7">
    <source>
        <dbReference type="PROSITE" id="PS50045"/>
    </source>
</evidence>
<dbReference type="InterPro" id="IPR019489">
    <property type="entry name" value="Clp_ATPase_C"/>
</dbReference>
<keyword evidence="3" id="KW-0067">ATP-binding</keyword>
<dbReference type="Gene3D" id="3.40.50.300">
    <property type="entry name" value="P-loop containing nucleotide triphosphate hydrolases"/>
    <property type="match status" value="2"/>
</dbReference>
<keyword evidence="4" id="KW-0143">Chaperone</keyword>
<dbReference type="PATRIC" id="fig|1618989.3.peg.169"/>
<dbReference type="InterPro" id="IPR041546">
    <property type="entry name" value="ClpA/ClpB_AAA_lid"/>
</dbReference>
<accession>A0A0G1ZQQ6</accession>
<dbReference type="InterPro" id="IPR036628">
    <property type="entry name" value="Clp_N_dom_sf"/>
</dbReference>
<organism evidence="9 10">
    <name type="scientific">Candidatus Uhrbacteria bacterium GW2011_GWD2_52_7</name>
    <dbReference type="NCBI Taxonomy" id="1618989"/>
    <lineage>
        <taxon>Bacteria</taxon>
        <taxon>Candidatus Uhriibacteriota</taxon>
    </lineage>
</organism>
<dbReference type="CDD" id="cd00009">
    <property type="entry name" value="AAA"/>
    <property type="match status" value="1"/>
</dbReference>
<dbReference type="GO" id="GO:0016887">
    <property type="term" value="F:ATP hydrolysis activity"/>
    <property type="evidence" value="ECO:0007669"/>
    <property type="project" value="InterPro"/>
</dbReference>
<dbReference type="PRINTS" id="PR00300">
    <property type="entry name" value="CLPPROTEASEA"/>
</dbReference>
<dbReference type="SMART" id="SM00382">
    <property type="entry name" value="AAA"/>
    <property type="match status" value="2"/>
</dbReference>
<evidence type="ECO:0000259" key="8">
    <source>
        <dbReference type="PROSITE" id="PS51903"/>
    </source>
</evidence>
<dbReference type="InterPro" id="IPR002078">
    <property type="entry name" value="Sigma_54_int"/>
</dbReference>
<dbReference type="CDD" id="cd19499">
    <property type="entry name" value="RecA-like_ClpB_Hsp104-like"/>
    <property type="match status" value="1"/>
</dbReference>
<keyword evidence="2" id="KW-0547">Nucleotide-binding</keyword>
<dbReference type="PROSITE" id="PS51903">
    <property type="entry name" value="CLP_R"/>
    <property type="match status" value="1"/>
</dbReference>
<dbReference type="PROSITE" id="PS00870">
    <property type="entry name" value="CLPAB_1"/>
    <property type="match status" value="1"/>
</dbReference>
<dbReference type="GO" id="GO:0005524">
    <property type="term" value="F:ATP binding"/>
    <property type="evidence" value="ECO:0007669"/>
    <property type="project" value="UniProtKB-KW"/>
</dbReference>
<feature type="domain" description="Sigma-54 factor interaction" evidence="7">
    <location>
        <begin position="541"/>
        <end position="739"/>
    </location>
</feature>
<proteinExistence type="predicted"/>
<dbReference type="InterPro" id="IPR003593">
    <property type="entry name" value="AAA+_ATPase"/>
</dbReference>
<evidence type="ECO:0000256" key="4">
    <source>
        <dbReference type="ARBA" id="ARBA00023186"/>
    </source>
</evidence>
<dbReference type="Pfam" id="PF10431">
    <property type="entry name" value="ClpB_D2-small"/>
    <property type="match status" value="1"/>
</dbReference>
<reference evidence="9 10" key="1">
    <citation type="journal article" date="2015" name="Nature">
        <title>rRNA introns, odd ribosomes, and small enigmatic genomes across a large radiation of phyla.</title>
        <authorList>
            <person name="Brown C.T."/>
            <person name="Hug L.A."/>
            <person name="Thomas B.C."/>
            <person name="Sharon I."/>
            <person name="Castelle C.J."/>
            <person name="Singh A."/>
            <person name="Wilkins M.J."/>
            <person name="Williams K.H."/>
            <person name="Banfield J.F."/>
        </authorList>
    </citation>
    <scope>NUCLEOTIDE SEQUENCE [LARGE SCALE GENOMIC DNA]</scope>
</reference>
<keyword evidence="1 5" id="KW-0677">Repeat</keyword>
<evidence type="ECO:0000256" key="2">
    <source>
        <dbReference type="ARBA" id="ARBA00022741"/>
    </source>
</evidence>
<dbReference type="Pfam" id="PF07724">
    <property type="entry name" value="AAA_2"/>
    <property type="match status" value="1"/>
</dbReference>
<dbReference type="Gene3D" id="1.10.1780.10">
    <property type="entry name" value="Clp, N-terminal domain"/>
    <property type="match status" value="1"/>
</dbReference>
<dbReference type="FunFam" id="3.40.50.300:FF:000010">
    <property type="entry name" value="Chaperone clpB 1, putative"/>
    <property type="match status" value="1"/>
</dbReference>
<dbReference type="Gene3D" id="4.10.860.10">
    <property type="entry name" value="UVR domain"/>
    <property type="match status" value="1"/>
</dbReference>
<dbReference type="Pfam" id="PF02861">
    <property type="entry name" value="Clp_N"/>
    <property type="match status" value="1"/>
</dbReference>
<dbReference type="InterPro" id="IPR003959">
    <property type="entry name" value="ATPase_AAA_core"/>
</dbReference>